<comment type="caution">
    <text evidence="2">The sequence shown here is derived from an EMBL/GenBank/DDBJ whole genome shotgun (WGS) entry which is preliminary data.</text>
</comment>
<sequence length="199" mass="23164">MISSVNDKSDKKSFNKNEPDKKKELEQIKVVAPDTFDKKILRLPMKEIRGIVIFVHDKENIYCFIFNVKGIYRKMFTYDLRDKGMESFCHPKRLQDELNTSVYKMVFEIASRDFGDCKILFCEFIDDDNTIIIIVQKPGSDSNGVILYWNLFSTNNQIKIGRRVNFVNNEENNKENIPSIATILGKLITIDTCKNIFSI</sequence>
<gene>
    <name evidence="2" type="ORF">RCL2_001346500</name>
</gene>
<protein>
    <submittedName>
        <fullName evidence="2">Uncharacterized protein</fullName>
    </submittedName>
</protein>
<evidence type="ECO:0000313" key="2">
    <source>
        <dbReference type="EMBL" id="GES86410.1"/>
    </source>
</evidence>
<dbReference type="AlphaFoldDB" id="A0A8H3LHK9"/>
<name>A0A8H3LHK9_9GLOM</name>
<evidence type="ECO:0000313" key="3">
    <source>
        <dbReference type="Proteomes" id="UP000615446"/>
    </source>
</evidence>
<feature type="compositionally biased region" description="Basic and acidic residues" evidence="1">
    <location>
        <begin position="7"/>
        <end position="21"/>
    </location>
</feature>
<accession>A0A8H3LHK9</accession>
<proteinExistence type="predicted"/>
<dbReference type="Proteomes" id="UP000615446">
    <property type="component" value="Unassembled WGS sequence"/>
</dbReference>
<organism evidence="2 3">
    <name type="scientific">Rhizophagus clarus</name>
    <dbReference type="NCBI Taxonomy" id="94130"/>
    <lineage>
        <taxon>Eukaryota</taxon>
        <taxon>Fungi</taxon>
        <taxon>Fungi incertae sedis</taxon>
        <taxon>Mucoromycota</taxon>
        <taxon>Glomeromycotina</taxon>
        <taxon>Glomeromycetes</taxon>
        <taxon>Glomerales</taxon>
        <taxon>Glomeraceae</taxon>
        <taxon>Rhizophagus</taxon>
    </lineage>
</organism>
<dbReference type="EMBL" id="BLAL01000160">
    <property type="protein sequence ID" value="GES86410.1"/>
    <property type="molecule type" value="Genomic_DNA"/>
</dbReference>
<reference evidence="2" key="1">
    <citation type="submission" date="2019-10" db="EMBL/GenBank/DDBJ databases">
        <title>Conservation and host-specific expression of non-tandemly repeated heterogenous ribosome RNA gene in arbuscular mycorrhizal fungi.</title>
        <authorList>
            <person name="Maeda T."/>
            <person name="Kobayashi Y."/>
            <person name="Nakagawa T."/>
            <person name="Ezawa T."/>
            <person name="Yamaguchi K."/>
            <person name="Bino T."/>
            <person name="Nishimoto Y."/>
            <person name="Shigenobu S."/>
            <person name="Kawaguchi M."/>
        </authorList>
    </citation>
    <scope>NUCLEOTIDE SEQUENCE</scope>
    <source>
        <strain evidence="2">HR1</strain>
    </source>
</reference>
<feature type="region of interest" description="Disordered" evidence="1">
    <location>
        <begin position="1"/>
        <end position="21"/>
    </location>
</feature>
<evidence type="ECO:0000256" key="1">
    <source>
        <dbReference type="SAM" id="MobiDB-lite"/>
    </source>
</evidence>